<keyword evidence="8" id="KW-1185">Reference proteome</keyword>
<dbReference type="GO" id="GO:0005886">
    <property type="term" value="C:plasma membrane"/>
    <property type="evidence" value="ECO:0007669"/>
    <property type="project" value="InterPro"/>
</dbReference>
<dbReference type="HOGENOM" id="CLU_1502820_0_0_6"/>
<dbReference type="InterPro" id="IPR010664">
    <property type="entry name" value="LipoPS_assembly_LptC-rel"/>
</dbReference>
<keyword evidence="5 6" id="KW-0472">Membrane</keyword>
<dbReference type="NCBIfam" id="TIGR04409">
    <property type="entry name" value="LptC_YrbK"/>
    <property type="match status" value="1"/>
</dbReference>
<dbReference type="AlphaFoldDB" id="I3CJ75"/>
<dbReference type="Proteomes" id="UP000005744">
    <property type="component" value="Unassembled WGS sequence"/>
</dbReference>
<organism evidence="7 8">
    <name type="scientific">Beggiatoa alba B18LD</name>
    <dbReference type="NCBI Taxonomy" id="395493"/>
    <lineage>
        <taxon>Bacteria</taxon>
        <taxon>Pseudomonadati</taxon>
        <taxon>Pseudomonadota</taxon>
        <taxon>Gammaproteobacteria</taxon>
        <taxon>Thiotrichales</taxon>
        <taxon>Thiotrichaceae</taxon>
        <taxon>Beggiatoa</taxon>
    </lineage>
</organism>
<keyword evidence="2" id="KW-0997">Cell inner membrane</keyword>
<dbReference type="STRING" id="395493.BegalDRAFT_2834"/>
<evidence type="ECO:0000256" key="6">
    <source>
        <dbReference type="SAM" id="Phobius"/>
    </source>
</evidence>
<evidence type="ECO:0000313" key="8">
    <source>
        <dbReference type="Proteomes" id="UP000005744"/>
    </source>
</evidence>
<feature type="transmembrane region" description="Helical" evidence="6">
    <location>
        <begin position="6"/>
        <end position="25"/>
    </location>
</feature>
<dbReference type="eggNOG" id="COG3117">
    <property type="taxonomic scope" value="Bacteria"/>
</dbReference>
<evidence type="ECO:0000256" key="2">
    <source>
        <dbReference type="ARBA" id="ARBA00022519"/>
    </source>
</evidence>
<dbReference type="RefSeq" id="WP_002691035.1">
    <property type="nucleotide sequence ID" value="NZ_JH600070.1"/>
</dbReference>
<dbReference type="InterPro" id="IPR026265">
    <property type="entry name" value="LptC"/>
</dbReference>
<dbReference type="PANTHER" id="PTHR37481:SF1">
    <property type="entry name" value="LIPOPOLYSACCHARIDE EXPORT SYSTEM PROTEIN LPTC"/>
    <property type="match status" value="1"/>
</dbReference>
<evidence type="ECO:0000256" key="5">
    <source>
        <dbReference type="ARBA" id="ARBA00023136"/>
    </source>
</evidence>
<keyword evidence="1" id="KW-1003">Cell membrane</keyword>
<accession>I3CJ75</accession>
<reference evidence="7 8" key="1">
    <citation type="submission" date="2011-11" db="EMBL/GenBank/DDBJ databases">
        <title>Improved High-Quality Draft sequence of Beggiatoa alba B18lD.</title>
        <authorList>
            <consortium name="US DOE Joint Genome Institute"/>
            <person name="Lucas S."/>
            <person name="Han J."/>
            <person name="Lapidus A."/>
            <person name="Cheng J.-F."/>
            <person name="Goodwin L."/>
            <person name="Pitluck S."/>
            <person name="Peters L."/>
            <person name="Mikhailova N."/>
            <person name="Held B."/>
            <person name="Detter J.C."/>
            <person name="Han C."/>
            <person name="Tapia R."/>
            <person name="Land M."/>
            <person name="Hauser L."/>
            <person name="Kyrpides N."/>
            <person name="Ivanova N."/>
            <person name="Pagani I."/>
            <person name="Samuel K."/>
            <person name="Teske A."/>
            <person name="Mueller J."/>
            <person name="Woyke T."/>
        </authorList>
    </citation>
    <scope>NUCLEOTIDE SEQUENCE [LARGE SCALE GENOMIC DNA]</scope>
    <source>
        <strain evidence="7 8">B18LD</strain>
    </source>
</reference>
<dbReference type="OrthoDB" id="5625391at2"/>
<evidence type="ECO:0000256" key="1">
    <source>
        <dbReference type="ARBA" id="ARBA00022475"/>
    </source>
</evidence>
<keyword evidence="4 6" id="KW-1133">Transmembrane helix</keyword>
<dbReference type="GO" id="GO:0015221">
    <property type="term" value="F:lipopolysaccharide transmembrane transporter activity"/>
    <property type="evidence" value="ECO:0007669"/>
    <property type="project" value="InterPro"/>
</dbReference>
<evidence type="ECO:0000313" key="7">
    <source>
        <dbReference type="EMBL" id="EIJ43668.1"/>
    </source>
</evidence>
<dbReference type="InterPro" id="IPR052363">
    <property type="entry name" value="LPS_export_LptC"/>
</dbReference>
<evidence type="ECO:0000256" key="3">
    <source>
        <dbReference type="ARBA" id="ARBA00022692"/>
    </source>
</evidence>
<dbReference type="Pfam" id="PF06835">
    <property type="entry name" value="LptC"/>
    <property type="match status" value="1"/>
</dbReference>
<dbReference type="EMBL" id="JH600070">
    <property type="protein sequence ID" value="EIJ43668.1"/>
    <property type="molecule type" value="Genomic_DNA"/>
</dbReference>
<dbReference type="GO" id="GO:0030288">
    <property type="term" value="C:outer membrane-bounded periplasmic space"/>
    <property type="evidence" value="ECO:0007669"/>
    <property type="project" value="TreeGrafter"/>
</dbReference>
<proteinExistence type="predicted"/>
<dbReference type="PANTHER" id="PTHR37481">
    <property type="entry name" value="LIPOPOLYSACCHARIDE EXPORT SYSTEM PROTEIN LPTC"/>
    <property type="match status" value="1"/>
</dbReference>
<gene>
    <name evidence="7" type="ORF">BegalDRAFT_2834</name>
</gene>
<dbReference type="Gene3D" id="2.60.450.10">
    <property type="entry name" value="Lipopolysaccharide (LPS) transport protein A like domain"/>
    <property type="match status" value="1"/>
</dbReference>
<dbReference type="GO" id="GO:0017089">
    <property type="term" value="F:glycolipid transfer activity"/>
    <property type="evidence" value="ECO:0007669"/>
    <property type="project" value="TreeGrafter"/>
</dbReference>
<name>I3CJ75_9GAMM</name>
<protein>
    <recommendedName>
        <fullName evidence="9">Lipopolysaccharide export system protein LptC</fullName>
    </recommendedName>
</protein>
<evidence type="ECO:0000256" key="4">
    <source>
        <dbReference type="ARBA" id="ARBA00022989"/>
    </source>
</evidence>
<evidence type="ECO:0008006" key="9">
    <source>
        <dbReference type="Google" id="ProtNLM"/>
    </source>
</evidence>
<keyword evidence="3 6" id="KW-0812">Transmembrane</keyword>
<sequence length="187" mass="21501">MIDKEQWGIWAFIACIAALSTIWLYRMEQDKTAQVDTDLSRSPDYTLGRFTATQFDKNGLLQQRLIADTMVHYPEIETDVRAPVLFFYTAGQLTWQVVAEQGRISPNNKDIWFLGETTMERQSVAPTEALRLISRDVWLQTEPQTAETVEPTTILGHNAQTQSVGMKVYLPTRIMELRSQVRGQYVR</sequence>